<dbReference type="InterPro" id="IPR000772">
    <property type="entry name" value="Ricin_B_lectin"/>
</dbReference>
<keyword evidence="4" id="KW-1185">Reference proteome</keyword>
<evidence type="ECO:0000256" key="1">
    <source>
        <dbReference type="SAM" id="SignalP"/>
    </source>
</evidence>
<feature type="domain" description="Ricin B lectin" evidence="2">
    <location>
        <begin position="35"/>
        <end position="100"/>
    </location>
</feature>
<feature type="chain" id="PRO_5046738556" evidence="1">
    <location>
        <begin position="33"/>
        <end position="171"/>
    </location>
</feature>
<protein>
    <submittedName>
        <fullName evidence="3">RICIN domain-containing protein</fullName>
    </submittedName>
</protein>
<evidence type="ECO:0000259" key="2">
    <source>
        <dbReference type="Pfam" id="PF14200"/>
    </source>
</evidence>
<accession>A0ABS3R5Z5</accession>
<keyword evidence="1" id="KW-0732">Signal</keyword>
<dbReference type="Gene3D" id="2.80.10.50">
    <property type="match status" value="1"/>
</dbReference>
<dbReference type="Pfam" id="PF14200">
    <property type="entry name" value="RicinB_lectin_2"/>
    <property type="match status" value="1"/>
</dbReference>
<name>A0ABS3R5Z5_9ACTN</name>
<dbReference type="Proteomes" id="UP000666915">
    <property type="component" value="Unassembled WGS sequence"/>
</dbReference>
<reference evidence="3 4" key="1">
    <citation type="submission" date="2021-03" db="EMBL/GenBank/DDBJ databases">
        <authorList>
            <person name="Kanchanasin P."/>
            <person name="Saeng-In P."/>
            <person name="Phongsopitanun W."/>
            <person name="Yuki M."/>
            <person name="Kudo T."/>
            <person name="Ohkuma M."/>
            <person name="Tanasupawat S."/>
        </authorList>
    </citation>
    <scope>NUCLEOTIDE SEQUENCE [LARGE SCALE GENOMIC DNA]</scope>
    <source>
        <strain evidence="3 4">L46</strain>
    </source>
</reference>
<sequence length="171" mass="18515">MKITSRPARLALTTGLAASLVAVSGSLTPASAAAVYWTFKSGQSGKCLTGSSTGKVWVARCTGGHTQQWDWIGGGRTYNELKNRATGTCLTTDWKTSNNAVWLSKCSSSRPARQLFGYGDGYIGAYDSLGDIWFYRLRTSPSGSAAVYSSHITHAHVADKYYKWTHTTRTS</sequence>
<gene>
    <name evidence="3" type="ORF">J4557_28805</name>
</gene>
<organism evidence="3 4">
    <name type="scientific">Actinomadura nitritigenes</name>
    <dbReference type="NCBI Taxonomy" id="134602"/>
    <lineage>
        <taxon>Bacteria</taxon>
        <taxon>Bacillati</taxon>
        <taxon>Actinomycetota</taxon>
        <taxon>Actinomycetes</taxon>
        <taxon>Streptosporangiales</taxon>
        <taxon>Thermomonosporaceae</taxon>
        <taxon>Actinomadura</taxon>
    </lineage>
</organism>
<dbReference type="PROSITE" id="PS50231">
    <property type="entry name" value="RICIN_B_LECTIN"/>
    <property type="match status" value="1"/>
</dbReference>
<dbReference type="SUPFAM" id="SSF50370">
    <property type="entry name" value="Ricin B-like lectins"/>
    <property type="match status" value="1"/>
</dbReference>
<comment type="caution">
    <text evidence="3">The sequence shown here is derived from an EMBL/GenBank/DDBJ whole genome shotgun (WGS) entry which is preliminary data.</text>
</comment>
<evidence type="ECO:0000313" key="3">
    <source>
        <dbReference type="EMBL" id="MBO2441530.1"/>
    </source>
</evidence>
<dbReference type="InterPro" id="IPR035992">
    <property type="entry name" value="Ricin_B-like_lectins"/>
</dbReference>
<feature type="signal peptide" evidence="1">
    <location>
        <begin position="1"/>
        <end position="32"/>
    </location>
</feature>
<dbReference type="CDD" id="cd23415">
    <property type="entry name" value="beta-trefoil_Ricin_AH"/>
    <property type="match status" value="1"/>
</dbReference>
<dbReference type="EMBL" id="JAGEOK010000020">
    <property type="protein sequence ID" value="MBO2441530.1"/>
    <property type="molecule type" value="Genomic_DNA"/>
</dbReference>
<dbReference type="RefSeq" id="WP_208269893.1">
    <property type="nucleotide sequence ID" value="NZ_BAAAGM010000097.1"/>
</dbReference>
<proteinExistence type="predicted"/>
<evidence type="ECO:0000313" key="4">
    <source>
        <dbReference type="Proteomes" id="UP000666915"/>
    </source>
</evidence>